<dbReference type="EMBL" id="CAFBOS010000014">
    <property type="protein sequence ID" value="CAB4981285.1"/>
    <property type="molecule type" value="Genomic_DNA"/>
</dbReference>
<gene>
    <name evidence="3" type="ORF">UFOPK2754_00786</name>
    <name evidence="4" type="ORF">UFOPK3139_00640</name>
    <name evidence="5" type="ORF">UFOPK3543_00859</name>
    <name evidence="6" type="ORF">UFOPK3967_00376</name>
</gene>
<feature type="domain" description="DUF5658" evidence="2">
    <location>
        <begin position="47"/>
        <end position="130"/>
    </location>
</feature>
<evidence type="ECO:0000313" key="6">
    <source>
        <dbReference type="EMBL" id="CAB4981285.1"/>
    </source>
</evidence>
<dbReference type="EMBL" id="CAEZYR010000020">
    <property type="protein sequence ID" value="CAB4735428.1"/>
    <property type="molecule type" value="Genomic_DNA"/>
</dbReference>
<evidence type="ECO:0000313" key="5">
    <source>
        <dbReference type="EMBL" id="CAB4900971.1"/>
    </source>
</evidence>
<evidence type="ECO:0000259" key="2">
    <source>
        <dbReference type="Pfam" id="PF18902"/>
    </source>
</evidence>
<reference evidence="6" key="1">
    <citation type="submission" date="2020-05" db="EMBL/GenBank/DDBJ databases">
        <authorList>
            <person name="Chiriac C."/>
            <person name="Salcher M."/>
            <person name="Ghai R."/>
            <person name="Kavagutti S V."/>
        </authorList>
    </citation>
    <scope>NUCLEOTIDE SEQUENCE</scope>
</reference>
<evidence type="ECO:0000313" key="3">
    <source>
        <dbReference type="EMBL" id="CAB4735428.1"/>
    </source>
</evidence>
<proteinExistence type="predicted"/>
<name>A0A6J7MN27_9ZZZZ</name>
<protein>
    <submittedName>
        <fullName evidence="6">Unannotated protein</fullName>
    </submittedName>
</protein>
<evidence type="ECO:0000313" key="4">
    <source>
        <dbReference type="EMBL" id="CAB4819993.1"/>
    </source>
</evidence>
<dbReference type="EMBL" id="CAFBMH010000021">
    <property type="protein sequence ID" value="CAB4900971.1"/>
    <property type="molecule type" value="Genomic_DNA"/>
</dbReference>
<dbReference type="InterPro" id="IPR043717">
    <property type="entry name" value="DUF5658"/>
</dbReference>
<organism evidence="6">
    <name type="scientific">freshwater metagenome</name>
    <dbReference type="NCBI Taxonomy" id="449393"/>
    <lineage>
        <taxon>unclassified sequences</taxon>
        <taxon>metagenomes</taxon>
        <taxon>ecological metagenomes</taxon>
    </lineage>
</organism>
<dbReference type="AlphaFoldDB" id="A0A6J7MN27"/>
<evidence type="ECO:0000256" key="1">
    <source>
        <dbReference type="SAM" id="Phobius"/>
    </source>
</evidence>
<keyword evidence="1" id="KW-0812">Transmembrane</keyword>
<feature type="transmembrane region" description="Helical" evidence="1">
    <location>
        <begin position="82"/>
        <end position="100"/>
    </location>
</feature>
<sequence>MVQAAYVRGVNGLDPTFDIAPAAVPSWFRVARQDARAHSATTGLFVGLVVLNLIDLVTTRLVLDRGGQEGNPVMAPIIDNAFGALGVKALCLGLIGTLIARSRRSTRTLVALVAVDVWYVVVIGWNLRVLHLVN</sequence>
<dbReference type="EMBL" id="CAFABA010000017">
    <property type="protein sequence ID" value="CAB4819993.1"/>
    <property type="molecule type" value="Genomic_DNA"/>
</dbReference>
<keyword evidence="1" id="KW-1133">Transmembrane helix</keyword>
<dbReference type="Pfam" id="PF18902">
    <property type="entry name" value="DUF5658"/>
    <property type="match status" value="1"/>
</dbReference>
<accession>A0A6J7MN27</accession>
<feature type="transmembrane region" description="Helical" evidence="1">
    <location>
        <begin position="42"/>
        <end position="62"/>
    </location>
</feature>
<feature type="transmembrane region" description="Helical" evidence="1">
    <location>
        <begin position="109"/>
        <end position="127"/>
    </location>
</feature>
<keyword evidence="1" id="KW-0472">Membrane</keyword>